<dbReference type="STRING" id="3750.A0A498IW09"/>
<proteinExistence type="predicted"/>
<dbReference type="Proteomes" id="UP000290289">
    <property type="component" value="Chromosome 10"/>
</dbReference>
<organism evidence="1 2">
    <name type="scientific">Malus domestica</name>
    <name type="common">Apple</name>
    <name type="synonym">Pyrus malus</name>
    <dbReference type="NCBI Taxonomy" id="3750"/>
    <lineage>
        <taxon>Eukaryota</taxon>
        <taxon>Viridiplantae</taxon>
        <taxon>Streptophyta</taxon>
        <taxon>Embryophyta</taxon>
        <taxon>Tracheophyta</taxon>
        <taxon>Spermatophyta</taxon>
        <taxon>Magnoliopsida</taxon>
        <taxon>eudicotyledons</taxon>
        <taxon>Gunneridae</taxon>
        <taxon>Pentapetalae</taxon>
        <taxon>rosids</taxon>
        <taxon>fabids</taxon>
        <taxon>Rosales</taxon>
        <taxon>Rosaceae</taxon>
        <taxon>Amygdaloideae</taxon>
        <taxon>Maleae</taxon>
        <taxon>Malus</taxon>
    </lineage>
</organism>
<dbReference type="EMBL" id="RDQH01000336">
    <property type="protein sequence ID" value="RXH87558.1"/>
    <property type="molecule type" value="Genomic_DNA"/>
</dbReference>
<keyword evidence="2" id="KW-1185">Reference proteome</keyword>
<dbReference type="AlphaFoldDB" id="A0A498IW09"/>
<evidence type="ECO:0000313" key="2">
    <source>
        <dbReference type="Proteomes" id="UP000290289"/>
    </source>
</evidence>
<gene>
    <name evidence="1" type="ORF">DVH24_034458</name>
</gene>
<name>A0A498IW09_MALDO</name>
<protein>
    <submittedName>
        <fullName evidence="1">Uncharacterized protein</fullName>
    </submittedName>
</protein>
<evidence type="ECO:0000313" key="1">
    <source>
        <dbReference type="EMBL" id="RXH87558.1"/>
    </source>
</evidence>
<reference evidence="1 2" key="1">
    <citation type="submission" date="2018-10" db="EMBL/GenBank/DDBJ databases">
        <title>A high-quality apple genome assembly.</title>
        <authorList>
            <person name="Hu J."/>
        </authorList>
    </citation>
    <scope>NUCLEOTIDE SEQUENCE [LARGE SCALE GENOMIC DNA]</scope>
    <source>
        <strain evidence="2">cv. HFTH1</strain>
        <tissue evidence="1">Young leaf</tissue>
    </source>
</reference>
<accession>A0A498IW09</accession>
<sequence>MKILNHHGYLAMLQMQDHDQLRYWPSTVAATLVILASLEGHLDVSCQRVIELDNVLHLTEPRVVVKREATIAEAQALGVVVHSQGPLFGGVQRNVKSSSDNVLVCWRSLDSLNFFFITAISRGQFVIHNGYSAHGVRS</sequence>
<comment type="caution">
    <text evidence="1">The sequence shown here is derived from an EMBL/GenBank/DDBJ whole genome shotgun (WGS) entry which is preliminary data.</text>
</comment>